<protein>
    <submittedName>
        <fullName evidence="1">Uncharacterized protein</fullName>
    </submittedName>
</protein>
<sequence length="147" mass="17061">MLWSNFRFWRKINKWNSNFNDFKNLVFDCKEAFVMADLLGSENIGRRMASLRSEGKSGQMQSLLGEFKGLYEGRLRRLDEAERSGEDTSKTRVRILQAYVNDLSEQNEVLVQTVEELEREANERVGLLESKLKQNSGSVKVLMILHI</sequence>
<proteinExistence type="predicted"/>
<keyword evidence="2" id="KW-1185">Reference proteome</keyword>
<name>A0ABQ9EB17_TEGGR</name>
<dbReference type="Proteomes" id="UP001217089">
    <property type="component" value="Unassembled WGS sequence"/>
</dbReference>
<evidence type="ECO:0000313" key="2">
    <source>
        <dbReference type="Proteomes" id="UP001217089"/>
    </source>
</evidence>
<comment type="caution">
    <text evidence="1">The sequence shown here is derived from an EMBL/GenBank/DDBJ whole genome shotgun (WGS) entry which is preliminary data.</text>
</comment>
<gene>
    <name evidence="1" type="ORF">KUTeg_018924</name>
</gene>
<evidence type="ECO:0000313" key="1">
    <source>
        <dbReference type="EMBL" id="KAJ8302528.1"/>
    </source>
</evidence>
<organism evidence="1 2">
    <name type="scientific">Tegillarca granosa</name>
    <name type="common">Malaysian cockle</name>
    <name type="synonym">Anadara granosa</name>
    <dbReference type="NCBI Taxonomy" id="220873"/>
    <lineage>
        <taxon>Eukaryota</taxon>
        <taxon>Metazoa</taxon>
        <taxon>Spiralia</taxon>
        <taxon>Lophotrochozoa</taxon>
        <taxon>Mollusca</taxon>
        <taxon>Bivalvia</taxon>
        <taxon>Autobranchia</taxon>
        <taxon>Pteriomorphia</taxon>
        <taxon>Arcoida</taxon>
        <taxon>Arcoidea</taxon>
        <taxon>Arcidae</taxon>
        <taxon>Tegillarca</taxon>
    </lineage>
</organism>
<accession>A0ABQ9EB17</accession>
<dbReference type="EMBL" id="JARBDR010000917">
    <property type="protein sequence ID" value="KAJ8302528.1"/>
    <property type="molecule type" value="Genomic_DNA"/>
</dbReference>
<reference evidence="1 2" key="1">
    <citation type="submission" date="2022-12" db="EMBL/GenBank/DDBJ databases">
        <title>Chromosome-level genome of Tegillarca granosa.</title>
        <authorList>
            <person name="Kim J."/>
        </authorList>
    </citation>
    <scope>NUCLEOTIDE SEQUENCE [LARGE SCALE GENOMIC DNA]</scope>
    <source>
        <strain evidence="1">Teg-2019</strain>
        <tissue evidence="1">Adductor muscle</tissue>
    </source>
</reference>